<evidence type="ECO:0000259" key="3">
    <source>
        <dbReference type="PROSITE" id="PS50835"/>
    </source>
</evidence>
<dbReference type="AlphaFoldDB" id="A0A6A5GTL0"/>
<evidence type="ECO:0000256" key="2">
    <source>
        <dbReference type="SAM" id="Phobius"/>
    </source>
</evidence>
<protein>
    <recommendedName>
        <fullName evidence="3">Ig-like domain-containing protein</fullName>
    </recommendedName>
</protein>
<name>A0A6A5GTL0_CAERE</name>
<feature type="compositionally biased region" description="Acidic residues" evidence="1">
    <location>
        <begin position="367"/>
        <end position="379"/>
    </location>
</feature>
<reference evidence="4 5" key="1">
    <citation type="submission" date="2019-12" db="EMBL/GenBank/DDBJ databases">
        <title>Chromosome-level assembly of the Caenorhabditis remanei genome.</title>
        <authorList>
            <person name="Teterina A.A."/>
            <person name="Willis J.H."/>
            <person name="Phillips P.C."/>
        </authorList>
    </citation>
    <scope>NUCLEOTIDE SEQUENCE [LARGE SCALE GENOMIC DNA]</scope>
    <source>
        <strain evidence="4 5">PX506</strain>
        <tissue evidence="4">Whole organism</tissue>
    </source>
</reference>
<keyword evidence="2" id="KW-0472">Membrane</keyword>
<dbReference type="CDD" id="cd00096">
    <property type="entry name" value="Ig"/>
    <property type="match status" value="1"/>
</dbReference>
<organism evidence="4 5">
    <name type="scientific">Caenorhabditis remanei</name>
    <name type="common">Caenorhabditis vulgaris</name>
    <dbReference type="NCBI Taxonomy" id="31234"/>
    <lineage>
        <taxon>Eukaryota</taxon>
        <taxon>Metazoa</taxon>
        <taxon>Ecdysozoa</taxon>
        <taxon>Nematoda</taxon>
        <taxon>Chromadorea</taxon>
        <taxon>Rhabditida</taxon>
        <taxon>Rhabditina</taxon>
        <taxon>Rhabditomorpha</taxon>
        <taxon>Rhabditoidea</taxon>
        <taxon>Rhabditidae</taxon>
        <taxon>Peloderinae</taxon>
        <taxon>Caenorhabditis</taxon>
    </lineage>
</organism>
<evidence type="ECO:0000313" key="4">
    <source>
        <dbReference type="EMBL" id="KAF1757839.1"/>
    </source>
</evidence>
<dbReference type="RefSeq" id="XP_003089195.2">
    <property type="nucleotide sequence ID" value="XM_003089147.2"/>
</dbReference>
<dbReference type="PROSITE" id="PS50835">
    <property type="entry name" value="IG_LIKE"/>
    <property type="match status" value="1"/>
</dbReference>
<dbReference type="InterPro" id="IPR013783">
    <property type="entry name" value="Ig-like_fold"/>
</dbReference>
<dbReference type="InterPro" id="IPR036179">
    <property type="entry name" value="Ig-like_dom_sf"/>
</dbReference>
<feature type="region of interest" description="Disordered" evidence="1">
    <location>
        <begin position="287"/>
        <end position="456"/>
    </location>
</feature>
<sequence>MAKFRKWLKYDVDCEFISRADLEVKISQGRCPFEPKIEKTTTTTKEPKSLFFKRKRKPIIKEDKSIFSHNNKETVVRAIVGNNKMQDIDWTPTSFPDLDLIDGSMVTFKCDEENRKRNRKKNEEIEFIEWFVNGKRIQPSWFDWRVSVSTDGKLGIWPIGVGDSGHFECLSNGQLRASVTVNVVSVSNVLIKGLMNYLFVCAVFSIVTISLGCLLGNRNQEIKDVEVDRMEEFLSENVFKTDQMAKEKVAKIIEQQNVVDERQLLENKAKSNRSAIMILLQNPKRENLKKKKTEADSTNPTASTGTITEGVVTTEEGTATKGSSDTNVITTNTTATTTNKTNDTDVGTTVTKTVEEEDVKDGKEEQGGDSDEDDDDVETDTTSKGSTATGKASKGKGKKKKATKGNKNTKKNKKKNTGKGKKNRKGSKGSNTKGTGKGPNKNTKNKAVAKPAKKKK</sequence>
<dbReference type="Gene3D" id="2.60.40.10">
    <property type="entry name" value="Immunoglobulins"/>
    <property type="match status" value="1"/>
</dbReference>
<dbReference type="Proteomes" id="UP000483820">
    <property type="component" value="Chromosome IV"/>
</dbReference>
<dbReference type="InterPro" id="IPR007110">
    <property type="entry name" value="Ig-like_dom"/>
</dbReference>
<feature type="domain" description="Ig-like" evidence="3">
    <location>
        <begin position="92"/>
        <end position="180"/>
    </location>
</feature>
<dbReference type="CTD" id="9814390"/>
<feature type="transmembrane region" description="Helical" evidence="2">
    <location>
        <begin position="197"/>
        <end position="217"/>
    </location>
</feature>
<evidence type="ECO:0000313" key="5">
    <source>
        <dbReference type="Proteomes" id="UP000483820"/>
    </source>
</evidence>
<evidence type="ECO:0000256" key="1">
    <source>
        <dbReference type="SAM" id="MobiDB-lite"/>
    </source>
</evidence>
<dbReference type="GeneID" id="9814390"/>
<feature type="compositionally biased region" description="Low complexity" evidence="1">
    <location>
        <begin position="380"/>
        <end position="392"/>
    </location>
</feature>
<accession>A0A6A5GTL0</accession>
<feature type="compositionally biased region" description="Low complexity" evidence="1">
    <location>
        <begin position="304"/>
        <end position="352"/>
    </location>
</feature>
<dbReference type="EMBL" id="WUAV01000004">
    <property type="protein sequence ID" value="KAF1757839.1"/>
    <property type="molecule type" value="Genomic_DNA"/>
</dbReference>
<proteinExistence type="predicted"/>
<dbReference type="SUPFAM" id="SSF48726">
    <property type="entry name" value="Immunoglobulin"/>
    <property type="match status" value="1"/>
</dbReference>
<keyword evidence="2" id="KW-0812">Transmembrane</keyword>
<comment type="caution">
    <text evidence="4">The sequence shown here is derived from an EMBL/GenBank/DDBJ whole genome shotgun (WGS) entry which is preliminary data.</text>
</comment>
<feature type="compositionally biased region" description="Low complexity" evidence="1">
    <location>
        <begin position="428"/>
        <end position="450"/>
    </location>
</feature>
<gene>
    <name evidence="4" type="ORF">GCK72_014296</name>
</gene>
<feature type="compositionally biased region" description="Basic residues" evidence="1">
    <location>
        <begin position="393"/>
        <end position="427"/>
    </location>
</feature>
<dbReference type="KEGG" id="crq:GCK72_014296"/>
<keyword evidence="2" id="KW-1133">Transmembrane helix</keyword>